<proteinExistence type="predicted"/>
<reference evidence="5" key="1">
    <citation type="submission" date="2023-09" db="EMBL/GenBank/DDBJ databases">
        <title>Arcobacter tbilisiensis sp. nov. isolated from chicken meat in Tbilisi, Georgia.</title>
        <authorList>
            <person name="Matthias R."/>
            <person name="Zautner A.E."/>
        </authorList>
    </citation>
    <scope>NUCLEOTIDE SEQUENCE</scope>
    <source>
        <strain evidence="4">LEO 101</strain>
        <strain evidence="2">LEO 49</strain>
        <strain evidence="5">LEO 50</strain>
        <strain evidence="3">LEO 53</strain>
    </source>
</reference>
<dbReference type="EMBL" id="CP135130">
    <property type="protein sequence ID" value="WNP37190.1"/>
    <property type="molecule type" value="Genomic_DNA"/>
</dbReference>
<name>A0AA96L570_9BACT</name>
<evidence type="ECO:0000313" key="4">
    <source>
        <dbReference type="EMBL" id="WNP37190.1"/>
    </source>
</evidence>
<evidence type="ECO:0000259" key="1">
    <source>
        <dbReference type="Pfam" id="PF05901"/>
    </source>
</evidence>
<feature type="domain" description="Excalibur calcium-binding" evidence="1">
    <location>
        <begin position="37"/>
        <end position="71"/>
    </location>
</feature>
<dbReference type="EMBL" id="CP134855">
    <property type="protein sequence ID" value="WNL31040.1"/>
    <property type="molecule type" value="Genomic_DNA"/>
</dbReference>
<dbReference type="InterPro" id="IPR008613">
    <property type="entry name" value="Excalibur_Ca-bd_domain"/>
</dbReference>
<accession>A0AA96L570</accession>
<gene>
    <name evidence="4" type="ORF">RJG58_06020</name>
    <name evidence="5" type="ORF">RMP69_06020</name>
    <name evidence="2" type="ORF">RMQ65_02075</name>
    <name evidence="3" type="ORF">RMQ67_06020</name>
</gene>
<evidence type="ECO:0000313" key="2">
    <source>
        <dbReference type="EMBL" id="WNL28165.1"/>
    </source>
</evidence>
<organism evidence="5">
    <name type="scientific">Arcobacter sp. AZ-2023</name>
    <dbReference type="NCBI Taxonomy" id="3074453"/>
    <lineage>
        <taxon>Bacteria</taxon>
        <taxon>Pseudomonadati</taxon>
        <taxon>Campylobacterota</taxon>
        <taxon>Epsilonproteobacteria</taxon>
        <taxon>Campylobacterales</taxon>
        <taxon>Arcobacteraceae</taxon>
        <taxon>Arcobacter</taxon>
    </lineage>
</organism>
<sequence>MKRIFILVLLLFVSLSFGSIKKDTNKSNDKKEQCREKKHCKDMKSCKEAIFHLEVCGNKKLDKDRDGIPCENICR</sequence>
<dbReference type="EMBL" id="CP135131">
    <property type="protein sequence ID" value="WNP39282.1"/>
    <property type="molecule type" value="Genomic_DNA"/>
</dbReference>
<dbReference type="EMBL" id="CP134853">
    <property type="protein sequence ID" value="WNL28165.1"/>
    <property type="molecule type" value="Genomic_DNA"/>
</dbReference>
<evidence type="ECO:0000313" key="5">
    <source>
        <dbReference type="EMBL" id="WNP39282.1"/>
    </source>
</evidence>
<dbReference type="AlphaFoldDB" id="A0AA96L570"/>
<evidence type="ECO:0000313" key="3">
    <source>
        <dbReference type="EMBL" id="WNL31040.1"/>
    </source>
</evidence>
<protein>
    <submittedName>
        <fullName evidence="5">Excalibur calcium-binding domain-containing protein</fullName>
    </submittedName>
</protein>
<dbReference type="Pfam" id="PF05901">
    <property type="entry name" value="Excalibur"/>
    <property type="match status" value="1"/>
</dbReference>